<dbReference type="GO" id="GO:0005634">
    <property type="term" value="C:nucleus"/>
    <property type="evidence" value="ECO:0007669"/>
    <property type="project" value="TreeGrafter"/>
</dbReference>
<comment type="caution">
    <text evidence="6">The sequence shown here is derived from an EMBL/GenBank/DDBJ whole genome shotgun (WGS) entry which is preliminary data.</text>
</comment>
<dbReference type="GO" id="GO:0016926">
    <property type="term" value="P:protein desumoylation"/>
    <property type="evidence" value="ECO:0007669"/>
    <property type="project" value="TreeGrafter"/>
</dbReference>
<keyword evidence="7" id="KW-1185">Reference proteome</keyword>
<keyword evidence="2 6" id="KW-0645">Protease</keyword>
<dbReference type="GO" id="GO:0080090">
    <property type="term" value="P:regulation of primary metabolic process"/>
    <property type="evidence" value="ECO:0007669"/>
    <property type="project" value="UniProtKB-ARBA"/>
</dbReference>
<dbReference type="Pfam" id="PF02902">
    <property type="entry name" value="Peptidase_C48"/>
    <property type="match status" value="1"/>
</dbReference>
<dbReference type="PANTHER" id="PTHR12606">
    <property type="entry name" value="SENTRIN/SUMO-SPECIFIC PROTEASE"/>
    <property type="match status" value="1"/>
</dbReference>
<evidence type="ECO:0000256" key="3">
    <source>
        <dbReference type="ARBA" id="ARBA00022801"/>
    </source>
</evidence>
<dbReference type="SUPFAM" id="SSF54001">
    <property type="entry name" value="Cysteine proteinases"/>
    <property type="match status" value="1"/>
</dbReference>
<protein>
    <submittedName>
        <fullName evidence="6">Sentrin-specific protease 1</fullName>
    </submittedName>
</protein>
<accession>A0A8J4WSW0</accession>
<dbReference type="FunFam" id="3.40.395.10:FF:000001">
    <property type="entry name" value="Sentrin-specific protease 1"/>
    <property type="match status" value="1"/>
</dbReference>
<name>A0A8J4WSW0_9TREM</name>
<dbReference type="GO" id="GO:0060255">
    <property type="term" value="P:regulation of macromolecule metabolic process"/>
    <property type="evidence" value="ECO:0007669"/>
    <property type="project" value="UniProtKB-ARBA"/>
</dbReference>
<evidence type="ECO:0000313" key="7">
    <source>
        <dbReference type="Proteomes" id="UP000748531"/>
    </source>
</evidence>
<keyword evidence="3" id="KW-0378">Hydrolase</keyword>
<dbReference type="Proteomes" id="UP000748531">
    <property type="component" value="Unassembled WGS sequence"/>
</dbReference>
<evidence type="ECO:0000313" key="6">
    <source>
        <dbReference type="EMBL" id="KAF5395197.1"/>
    </source>
</evidence>
<dbReference type="PANTHER" id="PTHR12606:SF141">
    <property type="entry name" value="GH15225P-RELATED"/>
    <property type="match status" value="1"/>
</dbReference>
<evidence type="ECO:0000256" key="1">
    <source>
        <dbReference type="ARBA" id="ARBA00005234"/>
    </source>
</evidence>
<dbReference type="GO" id="GO:0016929">
    <property type="term" value="F:deSUMOylase activity"/>
    <property type="evidence" value="ECO:0007669"/>
    <property type="project" value="TreeGrafter"/>
</dbReference>
<dbReference type="EMBL" id="LUCH01017230">
    <property type="protein sequence ID" value="KAF5395197.1"/>
    <property type="molecule type" value="Genomic_DNA"/>
</dbReference>
<proteinExistence type="inferred from homology"/>
<dbReference type="Gene3D" id="3.40.395.10">
    <property type="entry name" value="Adenoviral Proteinase, Chain A"/>
    <property type="match status" value="1"/>
</dbReference>
<evidence type="ECO:0000256" key="2">
    <source>
        <dbReference type="ARBA" id="ARBA00022670"/>
    </source>
</evidence>
<gene>
    <name evidence="6" type="ORF">PHET_06144</name>
</gene>
<keyword evidence="4" id="KW-0788">Thiol protease</keyword>
<evidence type="ECO:0000256" key="4">
    <source>
        <dbReference type="ARBA" id="ARBA00022807"/>
    </source>
</evidence>
<sequence>MLMKRSFPSCMNDAENPLGILLDSSLLNHSRSKRNCPENRLSFRFNPFLLSCTTVYDRVFKMSGKKNVTVKNEDSLVNKLRVEPFVRPTGRPPRSTLVTTSSTTHLLTELRSTKSMFTTLPSAVHNIKPSGNRVLSSTPFTKPGDHHLDRPTSNTPSERRMYKHLLAQAALDSPYNRPRNIRVRTMDKVTVVIDDDDDDRYHSETEGKHNLKHCTISPIHSVKDLDAPRSSTVATTSKNESPCFAVVKLESANRIDSDADLEAQSWLRACEQTPYLSDAWLANLTTNFQRKAEQRERERQLVETKVQFWEKQRMLTNQRRIEHLEQRLACLLLTPPVLSDPYLVPQPIPIELPYQPRKVSSVVPSLPELTDSQLAQVESVLRGGPPDVVIVENFRLSVSRRELLTLTGTNWLSDMIINFYMQLLYHRSQNQRKSGSRSLPRIAVLSTFFYAKLTSSVGGGYAGVRRWSRQLDLLDQDLILVPIHDRGMHWCLACIDLKAKSITYYDSMGSPNHKCLKTLMSYLQSECDDKKGHPLPDPDSWKLINTEDSVPQQMNGSDCGVFLCTFGEFLSRNARFTFSQDDMPGIRKRMLFEIITQQLLTTGFQVKVD</sequence>
<organism evidence="6 7">
    <name type="scientific">Paragonimus heterotremus</name>
    <dbReference type="NCBI Taxonomy" id="100268"/>
    <lineage>
        <taxon>Eukaryota</taxon>
        <taxon>Metazoa</taxon>
        <taxon>Spiralia</taxon>
        <taxon>Lophotrochozoa</taxon>
        <taxon>Platyhelminthes</taxon>
        <taxon>Trematoda</taxon>
        <taxon>Digenea</taxon>
        <taxon>Plagiorchiida</taxon>
        <taxon>Troglotremata</taxon>
        <taxon>Troglotrematidae</taxon>
        <taxon>Paragonimus</taxon>
    </lineage>
</organism>
<dbReference type="PROSITE" id="PS50600">
    <property type="entry name" value="ULP_PROTEASE"/>
    <property type="match status" value="1"/>
</dbReference>
<dbReference type="GO" id="GO:0006508">
    <property type="term" value="P:proteolysis"/>
    <property type="evidence" value="ECO:0007669"/>
    <property type="project" value="UniProtKB-KW"/>
</dbReference>
<dbReference type="OrthoDB" id="1939479at2759"/>
<dbReference type="InterPro" id="IPR003653">
    <property type="entry name" value="Peptidase_C48_C"/>
</dbReference>
<reference evidence="6" key="1">
    <citation type="submission" date="2019-05" db="EMBL/GenBank/DDBJ databases">
        <title>Annotation for the trematode Paragonimus heterotremus.</title>
        <authorList>
            <person name="Choi Y.-J."/>
        </authorList>
    </citation>
    <scope>NUCLEOTIDE SEQUENCE</scope>
    <source>
        <strain evidence="6">LC</strain>
    </source>
</reference>
<dbReference type="AlphaFoldDB" id="A0A8J4WSW0"/>
<comment type="similarity">
    <text evidence="1">Belongs to the peptidase C48 family.</text>
</comment>
<dbReference type="InterPro" id="IPR038765">
    <property type="entry name" value="Papain-like_cys_pep_sf"/>
</dbReference>
<evidence type="ECO:0000259" key="5">
    <source>
        <dbReference type="PROSITE" id="PS50600"/>
    </source>
</evidence>
<feature type="domain" description="Ubiquitin-like protease family profile" evidence="5">
    <location>
        <begin position="396"/>
        <end position="570"/>
    </location>
</feature>